<proteinExistence type="predicted"/>
<keyword evidence="2" id="KW-0732">Signal</keyword>
<accession>A0A7S4R7Z1</accession>
<dbReference type="EMBL" id="HBNR01044207">
    <property type="protein sequence ID" value="CAE4604664.1"/>
    <property type="molecule type" value="Transcribed_RNA"/>
</dbReference>
<evidence type="ECO:0000256" key="2">
    <source>
        <dbReference type="SAM" id="SignalP"/>
    </source>
</evidence>
<protein>
    <submittedName>
        <fullName evidence="3">Uncharacterized protein</fullName>
    </submittedName>
</protein>
<feature type="signal peptide" evidence="2">
    <location>
        <begin position="1"/>
        <end position="18"/>
    </location>
</feature>
<organism evidence="3">
    <name type="scientific">Alexandrium monilatum</name>
    <dbReference type="NCBI Taxonomy" id="311494"/>
    <lineage>
        <taxon>Eukaryota</taxon>
        <taxon>Sar</taxon>
        <taxon>Alveolata</taxon>
        <taxon>Dinophyceae</taxon>
        <taxon>Gonyaulacales</taxon>
        <taxon>Pyrocystaceae</taxon>
        <taxon>Alexandrium</taxon>
    </lineage>
</organism>
<gene>
    <name evidence="3" type="ORF">AMON00008_LOCUS30769</name>
</gene>
<feature type="region of interest" description="Disordered" evidence="1">
    <location>
        <begin position="347"/>
        <end position="372"/>
    </location>
</feature>
<evidence type="ECO:0000313" key="3">
    <source>
        <dbReference type="EMBL" id="CAE4604664.1"/>
    </source>
</evidence>
<dbReference type="AlphaFoldDB" id="A0A7S4R7Z1"/>
<evidence type="ECO:0000256" key="1">
    <source>
        <dbReference type="SAM" id="MobiDB-lite"/>
    </source>
</evidence>
<reference evidence="3" key="1">
    <citation type="submission" date="2021-01" db="EMBL/GenBank/DDBJ databases">
        <authorList>
            <person name="Corre E."/>
            <person name="Pelletier E."/>
            <person name="Niang G."/>
            <person name="Scheremetjew M."/>
            <person name="Finn R."/>
            <person name="Kale V."/>
            <person name="Holt S."/>
            <person name="Cochrane G."/>
            <person name="Meng A."/>
            <person name="Brown T."/>
            <person name="Cohen L."/>
        </authorList>
    </citation>
    <scope>NUCLEOTIDE SEQUENCE</scope>
    <source>
        <strain evidence="3">CCMP3105</strain>
    </source>
</reference>
<feature type="chain" id="PRO_5031512436" evidence="2">
    <location>
        <begin position="19"/>
        <end position="448"/>
    </location>
</feature>
<sequence length="448" mass="47451">MAALASAAFLLLLQAPAAVRVDTLLGEESTGDCGPEVAAPPSGEPLREYFDSARVRYGILKSADGDGDGPVDPATCTKRDVCLLMRQLDMDFYARARKGLLTDSDYDVPPTLSWHEAGRCEDMSRGYREAPVTDADKCREEATKQGAKDELKVVSKSTLPSGCSVEKHAGKTVAYMNKQQTDATAGTSYGKGGLLQKVMQLCTMDRSLSEGAAAYYSPYKLKPSMEGREAASTSCSFGMMAYLSQLRETMSPCAKILTYRPDPRFPSASDALEAAGRLETQGEDAAAAAVRQYVETVRQKSVLMDTIANRWCPDTWARAKATAGASCKAPRVMAWTEEGKRLAELRAEQGGGDKGGGRKGGRQPADGLGFGGPGNAELLSGLDALLAGEDALAAGLRESGGRNDGGSDSRGRPVKVALNDASCEALGDETLASRLRGGPDAPPSYFRN</sequence>
<name>A0A7S4R7Z1_9DINO</name>